<evidence type="ECO:0008006" key="9">
    <source>
        <dbReference type="Google" id="ProtNLM"/>
    </source>
</evidence>
<dbReference type="InterPro" id="IPR001611">
    <property type="entry name" value="Leu-rich_rpt"/>
</dbReference>
<evidence type="ECO:0000313" key="7">
    <source>
        <dbReference type="EMBL" id="ONK79597.1"/>
    </source>
</evidence>
<proteinExistence type="predicted"/>
<evidence type="ECO:0000256" key="2">
    <source>
        <dbReference type="ARBA" id="ARBA00022729"/>
    </source>
</evidence>
<keyword evidence="3" id="KW-0677">Repeat</keyword>
<evidence type="ECO:0000256" key="4">
    <source>
        <dbReference type="ARBA" id="ARBA00023180"/>
    </source>
</evidence>
<dbReference type="FunFam" id="3.80.10.10:FF:000041">
    <property type="entry name" value="LRR receptor-like serine/threonine-protein kinase ERECTA"/>
    <property type="match status" value="2"/>
</dbReference>
<keyword evidence="8" id="KW-1185">Reference proteome</keyword>
<dbReference type="EMBL" id="CM007381">
    <property type="protein sequence ID" value="ONK79597.1"/>
    <property type="molecule type" value="Genomic_DNA"/>
</dbReference>
<keyword evidence="2 6" id="KW-0732">Signal</keyword>
<accession>A0A5P1FQA8</accession>
<keyword evidence="5" id="KW-0472">Membrane</keyword>
<dbReference type="AlphaFoldDB" id="A0A5P1FQA8"/>
<keyword evidence="4" id="KW-0325">Glycoprotein</keyword>
<reference evidence="8" key="1">
    <citation type="journal article" date="2017" name="Nat. Commun.">
        <title>The asparagus genome sheds light on the origin and evolution of a young Y chromosome.</title>
        <authorList>
            <person name="Harkess A."/>
            <person name="Zhou J."/>
            <person name="Xu C."/>
            <person name="Bowers J.E."/>
            <person name="Van der Hulst R."/>
            <person name="Ayyampalayam S."/>
            <person name="Mercati F."/>
            <person name="Riccardi P."/>
            <person name="McKain M.R."/>
            <person name="Kakrana A."/>
            <person name="Tang H."/>
            <person name="Ray J."/>
            <person name="Groenendijk J."/>
            <person name="Arikit S."/>
            <person name="Mathioni S.M."/>
            <person name="Nakano M."/>
            <person name="Shan H."/>
            <person name="Telgmann-Rauber A."/>
            <person name="Kanno A."/>
            <person name="Yue Z."/>
            <person name="Chen H."/>
            <person name="Li W."/>
            <person name="Chen Y."/>
            <person name="Xu X."/>
            <person name="Zhang Y."/>
            <person name="Luo S."/>
            <person name="Chen H."/>
            <person name="Gao J."/>
            <person name="Mao Z."/>
            <person name="Pires J.C."/>
            <person name="Luo M."/>
            <person name="Kudrna D."/>
            <person name="Wing R.A."/>
            <person name="Meyers B.C."/>
            <person name="Yi K."/>
            <person name="Kong H."/>
            <person name="Lavrijsen P."/>
            <person name="Sunseri F."/>
            <person name="Falavigna A."/>
            <person name="Ye Y."/>
            <person name="Leebens-Mack J.H."/>
            <person name="Chen G."/>
        </authorList>
    </citation>
    <scope>NUCLEOTIDE SEQUENCE [LARGE SCALE GENOMIC DNA]</scope>
    <source>
        <strain evidence="8">cv. DH0086</strain>
    </source>
</reference>
<dbReference type="PANTHER" id="PTHR48010">
    <property type="entry name" value="OS05G0588300 PROTEIN"/>
    <property type="match status" value="1"/>
</dbReference>
<sequence>MASNRSLFLILLFLLSAISVAGEDLSLGPAEQEAVYLALESIDPFTDWRSLYPGDLCLYGPHGVVCDVGESSSELHVIEINLGFVSDVSSNPNCSQNATLPYSLSALPFLRKIFFYNCFSSSKTIFESSFVKNLSSAMREIVFINNPALVGRISGSIGNFSNLRRLIITNSAVSGSVPIEIGDLQNLSQLVLSGNRLRGPIPASIGSLNQLMILDLSGNRISGGVPTQIGRLSELVKLDLSGNRISGPVPVEIGRLKNVEFLDLSFNKLTGGVPTAIGRMVSLKEVYLSGNALGGQIPEIWETLKGILGIGMSKTGLVGNIPASMGVFLENLCYLGLDGNFLEGELPEQFKRLEATASEINVENNRLRGRIPFSAGFVWRLGGKLKVGGNGNLCLGEELVGHVRSTSSVGELELCNKTEIPRAVLFSSGASFLKGRLFWVVLVIQLWFCLFVRGG</sequence>
<keyword evidence="5" id="KW-1133">Transmembrane helix</keyword>
<keyword evidence="5" id="KW-0812">Transmembrane</keyword>
<dbReference type="PANTHER" id="PTHR48010:SF17">
    <property type="entry name" value="PIRIFORMOSPORA INDICA-INSENSITIVE PROTEIN 2-LIKE"/>
    <property type="match status" value="1"/>
</dbReference>
<organism evidence="7 8">
    <name type="scientific">Asparagus officinalis</name>
    <name type="common">Garden asparagus</name>
    <dbReference type="NCBI Taxonomy" id="4686"/>
    <lineage>
        <taxon>Eukaryota</taxon>
        <taxon>Viridiplantae</taxon>
        <taxon>Streptophyta</taxon>
        <taxon>Embryophyta</taxon>
        <taxon>Tracheophyta</taxon>
        <taxon>Spermatophyta</taxon>
        <taxon>Magnoliopsida</taxon>
        <taxon>Liliopsida</taxon>
        <taxon>Asparagales</taxon>
        <taxon>Asparagaceae</taxon>
        <taxon>Asparagoideae</taxon>
        <taxon>Asparagus</taxon>
    </lineage>
</organism>
<dbReference type="Proteomes" id="UP000243459">
    <property type="component" value="Chromosome 1"/>
</dbReference>
<dbReference type="InterPro" id="IPR050994">
    <property type="entry name" value="At_inactive_RLKs"/>
</dbReference>
<feature type="signal peptide" evidence="6">
    <location>
        <begin position="1"/>
        <end position="22"/>
    </location>
</feature>
<dbReference type="PRINTS" id="PR00019">
    <property type="entry name" value="LEURICHRPT"/>
</dbReference>
<dbReference type="OMA" id="INSAIPW"/>
<evidence type="ECO:0000256" key="6">
    <source>
        <dbReference type="SAM" id="SignalP"/>
    </source>
</evidence>
<evidence type="ECO:0000256" key="3">
    <source>
        <dbReference type="ARBA" id="ARBA00022737"/>
    </source>
</evidence>
<dbReference type="Gramene" id="ONK79597">
    <property type="protein sequence ID" value="ONK79597"/>
    <property type="gene ID" value="A4U43_C01F7990"/>
</dbReference>
<dbReference type="SUPFAM" id="SSF52058">
    <property type="entry name" value="L domain-like"/>
    <property type="match status" value="1"/>
</dbReference>
<dbReference type="InterPro" id="IPR032675">
    <property type="entry name" value="LRR_dom_sf"/>
</dbReference>
<feature type="chain" id="PRO_5024351888" description="Leucine-rich repeat-containing N-terminal plant-type domain-containing protein" evidence="6">
    <location>
        <begin position="23"/>
        <end position="455"/>
    </location>
</feature>
<evidence type="ECO:0000256" key="5">
    <source>
        <dbReference type="SAM" id="Phobius"/>
    </source>
</evidence>
<evidence type="ECO:0000313" key="8">
    <source>
        <dbReference type="Proteomes" id="UP000243459"/>
    </source>
</evidence>
<protein>
    <recommendedName>
        <fullName evidence="9">Leucine-rich repeat-containing N-terminal plant-type domain-containing protein</fullName>
    </recommendedName>
</protein>
<evidence type="ECO:0000256" key="1">
    <source>
        <dbReference type="ARBA" id="ARBA00022614"/>
    </source>
</evidence>
<feature type="transmembrane region" description="Helical" evidence="5">
    <location>
        <begin position="437"/>
        <end position="454"/>
    </location>
</feature>
<dbReference type="Gene3D" id="3.80.10.10">
    <property type="entry name" value="Ribonuclease Inhibitor"/>
    <property type="match status" value="1"/>
</dbReference>
<name>A0A5P1FQA8_ASPOF</name>
<gene>
    <name evidence="7" type="ORF">A4U43_C01F7990</name>
</gene>
<dbReference type="OrthoDB" id="676979at2759"/>
<keyword evidence="1" id="KW-0433">Leucine-rich repeat</keyword>
<dbReference type="Pfam" id="PF00560">
    <property type="entry name" value="LRR_1"/>
    <property type="match status" value="5"/>
</dbReference>